<proteinExistence type="predicted"/>
<dbReference type="OrthoDB" id="284200at2157"/>
<evidence type="ECO:0000313" key="2">
    <source>
        <dbReference type="Proteomes" id="UP000199451"/>
    </source>
</evidence>
<keyword evidence="2" id="KW-1185">Reference proteome</keyword>
<dbReference type="EMBL" id="FNHL01000002">
    <property type="protein sequence ID" value="SDM39601.1"/>
    <property type="molecule type" value="Genomic_DNA"/>
</dbReference>
<dbReference type="RefSeq" id="WP_089695971.1">
    <property type="nucleotide sequence ID" value="NZ_FNHL01000002.1"/>
</dbReference>
<gene>
    <name evidence="1" type="ORF">SAMN04487949_1520</name>
</gene>
<evidence type="ECO:0000313" key="1">
    <source>
        <dbReference type="EMBL" id="SDM39601.1"/>
    </source>
</evidence>
<name>A0A1G9SVZ4_9EURY</name>
<dbReference type="AlphaFoldDB" id="A0A1G9SVZ4"/>
<accession>A0A1G9SVZ4</accession>
<reference evidence="2" key="1">
    <citation type="submission" date="2016-10" db="EMBL/GenBank/DDBJ databases">
        <authorList>
            <person name="Varghese N."/>
            <person name="Submissions S."/>
        </authorList>
    </citation>
    <scope>NUCLEOTIDE SEQUENCE [LARGE SCALE GENOMIC DNA]</scope>
    <source>
        <strain evidence="2">CGMCC 1.10119</strain>
    </source>
</reference>
<protein>
    <submittedName>
        <fullName evidence="1">Uncharacterized protein</fullName>
    </submittedName>
</protein>
<organism evidence="1 2">
    <name type="scientific">Halogranum gelatinilyticum</name>
    <dbReference type="NCBI Taxonomy" id="660521"/>
    <lineage>
        <taxon>Archaea</taxon>
        <taxon>Methanobacteriati</taxon>
        <taxon>Methanobacteriota</taxon>
        <taxon>Stenosarchaea group</taxon>
        <taxon>Halobacteria</taxon>
        <taxon>Halobacteriales</taxon>
        <taxon>Haloferacaceae</taxon>
    </lineage>
</organism>
<dbReference type="Pfam" id="PF19098">
    <property type="entry name" value="DUF5785"/>
    <property type="match status" value="1"/>
</dbReference>
<dbReference type="InterPro" id="IPR043903">
    <property type="entry name" value="DUF5785"/>
</dbReference>
<dbReference type="Proteomes" id="UP000199451">
    <property type="component" value="Unassembled WGS sequence"/>
</dbReference>
<sequence length="108" mass="12550">MSADWPHDPDGEEGSEGMRKYGHAVIAKKIDEDEDFPLNRDEFVAEYGEDPIRIDYETIVPMKDIFEQVDQEEFVDFPDLHKALGRAMRANGYWFYEGAEKFVKNTKA</sequence>